<keyword evidence="1" id="KW-1133">Transmembrane helix</keyword>
<keyword evidence="1" id="KW-0472">Membrane</keyword>
<reference evidence="2" key="2">
    <citation type="submission" date="2020-09" db="EMBL/GenBank/DDBJ databases">
        <authorList>
            <person name="Sun Q."/>
            <person name="Zhou Y."/>
        </authorList>
    </citation>
    <scope>NUCLEOTIDE SEQUENCE</scope>
    <source>
        <strain evidence="2">CGMCC 1.15519</strain>
    </source>
</reference>
<evidence type="ECO:0000313" key="3">
    <source>
        <dbReference type="Proteomes" id="UP000635071"/>
    </source>
</evidence>
<sequence>MNTPPADPPSRPPALGGGCLIAAGLVLGPVLGLLFNQTSLGLILGAVIGVAAAVILTVLDKRR</sequence>
<dbReference type="RefSeq" id="WP_188760922.1">
    <property type="nucleotide sequence ID" value="NZ_BMJM01000001.1"/>
</dbReference>
<gene>
    <name evidence="2" type="ORF">GCM10011529_00740</name>
</gene>
<comment type="caution">
    <text evidence="2">The sequence shown here is derived from an EMBL/GenBank/DDBJ whole genome shotgun (WGS) entry which is preliminary data.</text>
</comment>
<reference evidence="2" key="1">
    <citation type="journal article" date="2014" name="Int. J. Syst. Evol. Microbiol.">
        <title>Complete genome sequence of Corynebacterium casei LMG S-19264T (=DSM 44701T), isolated from a smear-ripened cheese.</title>
        <authorList>
            <consortium name="US DOE Joint Genome Institute (JGI-PGF)"/>
            <person name="Walter F."/>
            <person name="Albersmeier A."/>
            <person name="Kalinowski J."/>
            <person name="Ruckert C."/>
        </authorList>
    </citation>
    <scope>NUCLEOTIDE SEQUENCE</scope>
    <source>
        <strain evidence="2">CGMCC 1.15519</strain>
    </source>
</reference>
<organism evidence="2 3">
    <name type="scientific">Sandarakinorhabdus glacialis</name>
    <dbReference type="NCBI Taxonomy" id="1614636"/>
    <lineage>
        <taxon>Bacteria</taxon>
        <taxon>Pseudomonadati</taxon>
        <taxon>Pseudomonadota</taxon>
        <taxon>Alphaproteobacteria</taxon>
        <taxon>Sphingomonadales</taxon>
        <taxon>Sphingosinicellaceae</taxon>
        <taxon>Sandarakinorhabdus</taxon>
    </lineage>
</organism>
<evidence type="ECO:0000313" key="2">
    <source>
        <dbReference type="EMBL" id="GGD98556.1"/>
    </source>
</evidence>
<protein>
    <recommendedName>
        <fullName evidence="4">Glycine zipper family protein</fullName>
    </recommendedName>
</protein>
<keyword evidence="1" id="KW-0812">Transmembrane</keyword>
<dbReference type="EMBL" id="BMJM01000001">
    <property type="protein sequence ID" value="GGD98556.1"/>
    <property type="molecule type" value="Genomic_DNA"/>
</dbReference>
<proteinExistence type="predicted"/>
<dbReference type="AlphaFoldDB" id="A0A917E370"/>
<feature type="transmembrane region" description="Helical" evidence="1">
    <location>
        <begin position="12"/>
        <end position="34"/>
    </location>
</feature>
<name>A0A917E370_9SPHN</name>
<evidence type="ECO:0008006" key="4">
    <source>
        <dbReference type="Google" id="ProtNLM"/>
    </source>
</evidence>
<evidence type="ECO:0000256" key="1">
    <source>
        <dbReference type="SAM" id="Phobius"/>
    </source>
</evidence>
<dbReference type="Proteomes" id="UP000635071">
    <property type="component" value="Unassembled WGS sequence"/>
</dbReference>
<keyword evidence="3" id="KW-1185">Reference proteome</keyword>
<accession>A0A917E370</accession>
<feature type="transmembrane region" description="Helical" evidence="1">
    <location>
        <begin position="40"/>
        <end position="59"/>
    </location>
</feature>